<name>A0AAN9LSV7_PHACN</name>
<keyword evidence="3" id="KW-1185">Reference proteome</keyword>
<dbReference type="EMBL" id="JAYMYR010000009">
    <property type="protein sequence ID" value="KAK7341755.1"/>
    <property type="molecule type" value="Genomic_DNA"/>
</dbReference>
<accession>A0AAN9LSV7</accession>
<reference evidence="2 3" key="1">
    <citation type="submission" date="2024-01" db="EMBL/GenBank/DDBJ databases">
        <title>The genomes of 5 underutilized Papilionoideae crops provide insights into root nodulation and disease resistanc.</title>
        <authorList>
            <person name="Jiang F."/>
        </authorList>
    </citation>
    <scope>NUCLEOTIDE SEQUENCE [LARGE SCALE GENOMIC DNA]</scope>
    <source>
        <strain evidence="2">JINMINGXINNONG_FW02</strain>
        <tissue evidence="2">Leaves</tissue>
    </source>
</reference>
<keyword evidence="1" id="KW-0732">Signal</keyword>
<organism evidence="2 3">
    <name type="scientific">Phaseolus coccineus</name>
    <name type="common">Scarlet runner bean</name>
    <name type="synonym">Phaseolus multiflorus</name>
    <dbReference type="NCBI Taxonomy" id="3886"/>
    <lineage>
        <taxon>Eukaryota</taxon>
        <taxon>Viridiplantae</taxon>
        <taxon>Streptophyta</taxon>
        <taxon>Embryophyta</taxon>
        <taxon>Tracheophyta</taxon>
        <taxon>Spermatophyta</taxon>
        <taxon>Magnoliopsida</taxon>
        <taxon>eudicotyledons</taxon>
        <taxon>Gunneridae</taxon>
        <taxon>Pentapetalae</taxon>
        <taxon>rosids</taxon>
        <taxon>fabids</taxon>
        <taxon>Fabales</taxon>
        <taxon>Fabaceae</taxon>
        <taxon>Papilionoideae</taxon>
        <taxon>50 kb inversion clade</taxon>
        <taxon>NPAAA clade</taxon>
        <taxon>indigoferoid/millettioid clade</taxon>
        <taxon>Phaseoleae</taxon>
        <taxon>Phaseolus</taxon>
    </lineage>
</organism>
<proteinExistence type="predicted"/>
<feature type="signal peptide" evidence="1">
    <location>
        <begin position="1"/>
        <end position="19"/>
    </location>
</feature>
<protein>
    <submittedName>
        <fullName evidence="2">Uncharacterized protein</fullName>
    </submittedName>
</protein>
<evidence type="ECO:0000313" key="2">
    <source>
        <dbReference type="EMBL" id="KAK7341755.1"/>
    </source>
</evidence>
<dbReference type="AlphaFoldDB" id="A0AAN9LSV7"/>
<dbReference type="Proteomes" id="UP001374584">
    <property type="component" value="Unassembled WGS sequence"/>
</dbReference>
<feature type="chain" id="PRO_5042960766" evidence="1">
    <location>
        <begin position="20"/>
        <end position="68"/>
    </location>
</feature>
<comment type="caution">
    <text evidence="2">The sequence shown here is derived from an EMBL/GenBank/DDBJ whole genome shotgun (WGS) entry which is preliminary data.</text>
</comment>
<sequence length="68" mass="7680">MFLCHQVLTFFCLGHLISLNVLKNSGVAHSLGFSFSLLFLCNTCKCEFVSENLSKNLDLQFQIVIFCC</sequence>
<evidence type="ECO:0000313" key="3">
    <source>
        <dbReference type="Proteomes" id="UP001374584"/>
    </source>
</evidence>
<evidence type="ECO:0000256" key="1">
    <source>
        <dbReference type="SAM" id="SignalP"/>
    </source>
</evidence>
<gene>
    <name evidence="2" type="ORF">VNO80_24694</name>
</gene>